<accession>A0A5M6CBC1</accession>
<proteinExistence type="predicted"/>
<protein>
    <submittedName>
        <fullName evidence="3">DUF2520 domain-containing protein</fullName>
    </submittedName>
</protein>
<dbReference type="InterPro" id="IPR008927">
    <property type="entry name" value="6-PGluconate_DH-like_C_sf"/>
</dbReference>
<dbReference type="Gene3D" id="1.10.1040.20">
    <property type="entry name" value="ProC-like, C-terminal domain"/>
    <property type="match status" value="1"/>
</dbReference>
<dbReference type="EMBL" id="VWSH01000004">
    <property type="protein sequence ID" value="KAA5532321.1"/>
    <property type="molecule type" value="Genomic_DNA"/>
</dbReference>
<comment type="caution">
    <text evidence="3">The sequence shown here is derived from an EMBL/GenBank/DDBJ whole genome shotgun (WGS) entry which is preliminary data.</text>
</comment>
<evidence type="ECO:0000259" key="1">
    <source>
        <dbReference type="Pfam" id="PF03807"/>
    </source>
</evidence>
<dbReference type="SUPFAM" id="SSF51735">
    <property type="entry name" value="NAD(P)-binding Rossmann-fold domains"/>
    <property type="match status" value="1"/>
</dbReference>
<dbReference type="Pfam" id="PF03807">
    <property type="entry name" value="F420_oxidored"/>
    <property type="match status" value="1"/>
</dbReference>
<evidence type="ECO:0000313" key="4">
    <source>
        <dbReference type="Proteomes" id="UP000323632"/>
    </source>
</evidence>
<dbReference type="SUPFAM" id="SSF48179">
    <property type="entry name" value="6-phosphogluconate dehydrogenase C-terminal domain-like"/>
    <property type="match status" value="1"/>
</dbReference>
<dbReference type="PANTHER" id="PTHR40459:SF1">
    <property type="entry name" value="CONSERVED HYPOTHETICAL ALANINE AND LEUCINE RICH PROTEIN"/>
    <property type="match status" value="1"/>
</dbReference>
<organism evidence="3 4">
    <name type="scientific">Taibaiella lutea</name>
    <dbReference type="NCBI Taxonomy" id="2608001"/>
    <lineage>
        <taxon>Bacteria</taxon>
        <taxon>Pseudomonadati</taxon>
        <taxon>Bacteroidota</taxon>
        <taxon>Chitinophagia</taxon>
        <taxon>Chitinophagales</taxon>
        <taxon>Chitinophagaceae</taxon>
        <taxon>Taibaiella</taxon>
    </lineage>
</organism>
<dbReference type="InterPro" id="IPR037108">
    <property type="entry name" value="TM1727-like_C_sf"/>
</dbReference>
<dbReference type="AlphaFoldDB" id="A0A5M6CBC1"/>
<dbReference type="Gene3D" id="3.40.50.720">
    <property type="entry name" value="NAD(P)-binding Rossmann-like Domain"/>
    <property type="match status" value="1"/>
</dbReference>
<dbReference type="Pfam" id="PF10728">
    <property type="entry name" value="DUF2520"/>
    <property type="match status" value="1"/>
</dbReference>
<dbReference type="InterPro" id="IPR028939">
    <property type="entry name" value="P5C_Rdtase_cat_N"/>
</dbReference>
<dbReference type="InterPro" id="IPR018931">
    <property type="entry name" value="DUF2520"/>
</dbReference>
<gene>
    <name evidence="3" type="ORF">F0919_16130</name>
</gene>
<feature type="domain" description="Pyrroline-5-carboxylate reductase catalytic N-terminal" evidence="1">
    <location>
        <begin position="8"/>
        <end position="95"/>
    </location>
</feature>
<reference evidence="3 4" key="1">
    <citation type="submission" date="2019-09" db="EMBL/GenBank/DDBJ databases">
        <title>Genome sequence and assembly of Taibaiella sp.</title>
        <authorList>
            <person name="Chhetri G."/>
        </authorList>
    </citation>
    <scope>NUCLEOTIDE SEQUENCE [LARGE SCALE GENOMIC DNA]</scope>
    <source>
        <strain evidence="3 4">KVB11</strain>
    </source>
</reference>
<evidence type="ECO:0000313" key="3">
    <source>
        <dbReference type="EMBL" id="KAA5532321.1"/>
    </source>
</evidence>
<sequence>MLNPECMRIVIIGSGNIAHFFTPRLQENGHEIIQIFSPNPENAKLLAEANNIKHYTDDLGAITQDADAYILAVKDDALKALNEKLRFENKLVIHCAGAVALDIIADISRKTAVIWTLYSIRKNNLPASNHIPLIVEANSDEALQGAEILANAISDRVLTTSFEQRQLLHLNAVLVNNFTNHLLAIAEKLSGEHQLPFDILKPIIEQTFSQIQKVSPSESQTGPAIRKDEVTMQKHLALLREHEAWQQIYKDISTSIQQTIKK</sequence>
<dbReference type="Proteomes" id="UP000323632">
    <property type="component" value="Unassembled WGS sequence"/>
</dbReference>
<keyword evidence="4" id="KW-1185">Reference proteome</keyword>
<dbReference type="PANTHER" id="PTHR40459">
    <property type="entry name" value="CONSERVED HYPOTHETICAL ALANINE AND LEUCINE RICH PROTEIN"/>
    <property type="match status" value="1"/>
</dbReference>
<name>A0A5M6CBC1_9BACT</name>
<dbReference type="InterPro" id="IPR036291">
    <property type="entry name" value="NAD(P)-bd_dom_sf"/>
</dbReference>
<feature type="domain" description="DUF2520" evidence="2">
    <location>
        <begin position="131"/>
        <end position="255"/>
    </location>
</feature>
<evidence type="ECO:0000259" key="2">
    <source>
        <dbReference type="Pfam" id="PF10728"/>
    </source>
</evidence>